<dbReference type="AlphaFoldDB" id="A0A3R7KIQ3"/>
<protein>
    <recommendedName>
        <fullName evidence="3">DsrE/DsrF/DsrH-like protein</fullName>
    </recommendedName>
</protein>
<proteinExistence type="predicted"/>
<dbReference type="Proteomes" id="UP000283805">
    <property type="component" value="Unassembled WGS sequence"/>
</dbReference>
<evidence type="ECO:0000313" key="1">
    <source>
        <dbReference type="EMBL" id="RKD88639.1"/>
    </source>
</evidence>
<organism evidence="1 2">
    <name type="scientific">Halopiger aswanensis</name>
    <dbReference type="NCBI Taxonomy" id="148449"/>
    <lineage>
        <taxon>Archaea</taxon>
        <taxon>Methanobacteriati</taxon>
        <taxon>Methanobacteriota</taxon>
        <taxon>Stenosarchaea group</taxon>
        <taxon>Halobacteria</taxon>
        <taxon>Halobacteriales</taxon>
        <taxon>Natrialbaceae</taxon>
        <taxon>Halopiger</taxon>
    </lineage>
</organism>
<reference evidence="1 2" key="1">
    <citation type="submission" date="2018-09" db="EMBL/GenBank/DDBJ databases">
        <title>Genomic Encyclopedia of Archaeal and Bacterial Type Strains, Phase II (KMG-II): from individual species to whole genera.</title>
        <authorList>
            <person name="Goeker M."/>
        </authorList>
    </citation>
    <scope>NUCLEOTIDE SEQUENCE [LARGE SCALE GENOMIC DNA]</scope>
    <source>
        <strain evidence="1 2">DSM 13151</strain>
    </source>
</reference>
<dbReference type="EMBL" id="RAPO01000005">
    <property type="protein sequence ID" value="RKD88639.1"/>
    <property type="molecule type" value="Genomic_DNA"/>
</dbReference>
<name>A0A3R7KIQ3_9EURY</name>
<comment type="caution">
    <text evidence="1">The sequence shown here is derived from an EMBL/GenBank/DDBJ whole genome shotgun (WGS) entry which is preliminary data.</text>
</comment>
<accession>A0A3R7KIQ3</accession>
<sequence length="116" mass="12714">MSKHAFILLSHPEYPGKFANPLTYAIQLDDAGHNVDVYFDGEATYWFDGLEERPQPALDAYTRAKDRALIAGVCDHCASFKGVAEAVEAEGFEIEGTEHAPDVAGLVDEGYEIHTV</sequence>
<evidence type="ECO:0000313" key="2">
    <source>
        <dbReference type="Proteomes" id="UP000283805"/>
    </source>
</evidence>
<dbReference type="OrthoDB" id="35259at2157"/>
<dbReference type="InterPro" id="IPR027396">
    <property type="entry name" value="DsrEFH-like"/>
</dbReference>
<evidence type="ECO:0008006" key="3">
    <source>
        <dbReference type="Google" id="ProtNLM"/>
    </source>
</evidence>
<dbReference type="RefSeq" id="WP_120246613.1">
    <property type="nucleotide sequence ID" value="NZ_RAPO01000005.1"/>
</dbReference>
<dbReference type="SUPFAM" id="SSF75169">
    <property type="entry name" value="DsrEFH-like"/>
    <property type="match status" value="1"/>
</dbReference>
<gene>
    <name evidence="1" type="ORF">ATJ93_4301</name>
</gene>
<keyword evidence="2" id="KW-1185">Reference proteome</keyword>